<dbReference type="InterPro" id="IPR058956">
    <property type="entry name" value="MamC"/>
</dbReference>
<name>G2E3H7_9GAMM</name>
<dbReference type="eggNOG" id="ENOG50336MD">
    <property type="taxonomic scope" value="Bacteria"/>
</dbReference>
<evidence type="ECO:0000313" key="1">
    <source>
        <dbReference type="EMBL" id="EGV30090.1"/>
    </source>
</evidence>
<protein>
    <submittedName>
        <fullName evidence="1">Uncharacterized protein</fullName>
    </submittedName>
</protein>
<proteinExistence type="predicted"/>
<dbReference type="AlphaFoldDB" id="G2E3H7"/>
<sequence length="125" mass="12786">MSGAYEAQSQLIPYHPSYPAQPQQVAGPDCSAMMRLATMGAVVGGSAAAAQQFRRFRAGEQMPNAALAETGKAAVTAGLATLAAGAIASSVAEQGAMRLGLMFLIGSVVVYGIQDRFGGGEVDYE</sequence>
<comment type="caution">
    <text evidence="1">The sequence shown here is derived from an EMBL/GenBank/DDBJ whole genome shotgun (WGS) entry which is preliminary data.</text>
</comment>
<organism evidence="1 2">
    <name type="scientific">Thiorhodococcus drewsii AZ1</name>
    <dbReference type="NCBI Taxonomy" id="765913"/>
    <lineage>
        <taxon>Bacteria</taxon>
        <taxon>Pseudomonadati</taxon>
        <taxon>Pseudomonadota</taxon>
        <taxon>Gammaproteobacteria</taxon>
        <taxon>Chromatiales</taxon>
        <taxon>Chromatiaceae</taxon>
        <taxon>Thiorhodococcus</taxon>
    </lineage>
</organism>
<evidence type="ECO:0000313" key="2">
    <source>
        <dbReference type="Proteomes" id="UP000004200"/>
    </source>
</evidence>
<dbReference type="Pfam" id="PF26373">
    <property type="entry name" value="MamC"/>
    <property type="match status" value="1"/>
</dbReference>
<reference evidence="1 2" key="1">
    <citation type="submission" date="2011-06" db="EMBL/GenBank/DDBJ databases">
        <title>The draft genome of Thiorhodococcus drewsii AZ1.</title>
        <authorList>
            <consortium name="US DOE Joint Genome Institute (JGI-PGF)"/>
            <person name="Lucas S."/>
            <person name="Han J."/>
            <person name="Lapidus A."/>
            <person name="Cheng J.-F."/>
            <person name="Goodwin L."/>
            <person name="Pitluck S."/>
            <person name="Peters L."/>
            <person name="Land M.L."/>
            <person name="Hauser L."/>
            <person name="Vogl K."/>
            <person name="Liu Z."/>
            <person name="Imhoff J."/>
            <person name="Thiel V."/>
            <person name="Frigaard N.-U."/>
            <person name="Bryant D.A."/>
            <person name="Woyke T.J."/>
        </authorList>
    </citation>
    <scope>NUCLEOTIDE SEQUENCE [LARGE SCALE GENOMIC DNA]</scope>
    <source>
        <strain evidence="1 2">AZ1</strain>
    </source>
</reference>
<accession>G2E3H7</accession>
<dbReference type="STRING" id="765913.ThidrDRAFT_2840"/>
<dbReference type="OrthoDB" id="5772855at2"/>
<keyword evidence="2" id="KW-1185">Reference proteome</keyword>
<dbReference type="RefSeq" id="WP_007041553.1">
    <property type="nucleotide sequence ID" value="NZ_AFWT01000020.1"/>
</dbReference>
<dbReference type="EMBL" id="AFWT01000020">
    <property type="protein sequence ID" value="EGV30090.1"/>
    <property type="molecule type" value="Genomic_DNA"/>
</dbReference>
<gene>
    <name evidence="1" type="ORF">ThidrDRAFT_2840</name>
</gene>
<dbReference type="Proteomes" id="UP000004200">
    <property type="component" value="Unassembled WGS sequence"/>
</dbReference>